<dbReference type="CDD" id="cd24098">
    <property type="entry name" value="ASKHA_NBD_TobZ_N"/>
    <property type="match status" value="1"/>
</dbReference>
<dbReference type="GO" id="GO:0016740">
    <property type="term" value="F:transferase activity"/>
    <property type="evidence" value="ECO:0007669"/>
    <property type="project" value="UniProtKB-KW"/>
</dbReference>
<dbReference type="PANTHER" id="PTHR34847">
    <property type="entry name" value="NODULATION PROTEIN U"/>
    <property type="match status" value="1"/>
</dbReference>
<comment type="similarity">
    <text evidence="1">Belongs to the NodU/CmcH family.</text>
</comment>
<dbReference type="InterPro" id="IPR051338">
    <property type="entry name" value="NodU/CmcH_Carbamoyltrnsfr"/>
</dbReference>
<evidence type="ECO:0000259" key="2">
    <source>
        <dbReference type="Pfam" id="PF02543"/>
    </source>
</evidence>
<dbReference type="InterPro" id="IPR043129">
    <property type="entry name" value="ATPase_NBD"/>
</dbReference>
<dbReference type="Gene3D" id="3.90.870.20">
    <property type="entry name" value="Carbamoyltransferase, C-terminal domain"/>
    <property type="match status" value="1"/>
</dbReference>
<proteinExistence type="inferred from homology"/>
<dbReference type="PANTHER" id="PTHR34847:SF1">
    <property type="entry name" value="NODULATION PROTEIN U"/>
    <property type="match status" value="1"/>
</dbReference>
<name>A0A1G2QIR5_9BACT</name>
<feature type="domain" description="Carbamoyltransferase C-terminal" evidence="3">
    <location>
        <begin position="400"/>
        <end position="573"/>
    </location>
</feature>
<dbReference type="SUPFAM" id="SSF53067">
    <property type="entry name" value="Actin-like ATPase domain"/>
    <property type="match status" value="1"/>
</dbReference>
<dbReference type="Proteomes" id="UP000177090">
    <property type="component" value="Unassembled WGS sequence"/>
</dbReference>
<gene>
    <name evidence="4" type="ORF">A2569_02405</name>
</gene>
<reference evidence="4 5" key="1">
    <citation type="journal article" date="2016" name="Nat. Commun.">
        <title>Thousands of microbial genomes shed light on interconnected biogeochemical processes in an aquifer system.</title>
        <authorList>
            <person name="Anantharaman K."/>
            <person name="Brown C.T."/>
            <person name="Hug L.A."/>
            <person name="Sharon I."/>
            <person name="Castelle C.J."/>
            <person name="Probst A.J."/>
            <person name="Thomas B.C."/>
            <person name="Singh A."/>
            <person name="Wilkins M.J."/>
            <person name="Karaoz U."/>
            <person name="Brodie E.L."/>
            <person name="Williams K.H."/>
            <person name="Hubbard S.S."/>
            <person name="Banfield J.F."/>
        </authorList>
    </citation>
    <scope>NUCLEOTIDE SEQUENCE [LARGE SCALE GENOMIC DNA]</scope>
</reference>
<evidence type="ECO:0000256" key="1">
    <source>
        <dbReference type="ARBA" id="ARBA00006129"/>
    </source>
</evidence>
<dbReference type="Pfam" id="PF02543">
    <property type="entry name" value="Carbam_trans_N"/>
    <property type="match status" value="1"/>
</dbReference>
<dbReference type="InterPro" id="IPR038152">
    <property type="entry name" value="Carbam_trans_C_sf"/>
</dbReference>
<dbReference type="Gene3D" id="3.30.420.40">
    <property type="match status" value="2"/>
</dbReference>
<dbReference type="InterPro" id="IPR003696">
    <property type="entry name" value="Carbtransf_dom"/>
</dbReference>
<evidence type="ECO:0000259" key="3">
    <source>
        <dbReference type="Pfam" id="PF16861"/>
    </source>
</evidence>
<dbReference type="InterPro" id="IPR031730">
    <property type="entry name" value="Carbam_trans_C"/>
</dbReference>
<evidence type="ECO:0000313" key="5">
    <source>
        <dbReference type="Proteomes" id="UP000177090"/>
    </source>
</evidence>
<dbReference type="AlphaFoldDB" id="A0A1G2QIR5"/>
<dbReference type="STRING" id="1802440.A2569_02405"/>
<comment type="caution">
    <text evidence="4">The sequence shown here is derived from an EMBL/GenBank/DDBJ whole genome shotgun (WGS) entry which is preliminary data.</text>
</comment>
<dbReference type="Pfam" id="PF16861">
    <property type="entry name" value="Carbam_trans_C"/>
    <property type="match status" value="1"/>
</dbReference>
<dbReference type="EMBL" id="MHTL01000015">
    <property type="protein sequence ID" value="OHA60328.1"/>
    <property type="molecule type" value="Genomic_DNA"/>
</dbReference>
<organism evidence="4 5">
    <name type="scientific">Candidatus Vogelbacteria bacterium RIFOXYD1_FULL_51_18</name>
    <dbReference type="NCBI Taxonomy" id="1802440"/>
    <lineage>
        <taxon>Bacteria</taxon>
        <taxon>Candidatus Vogeliibacteriota</taxon>
    </lineage>
</organism>
<feature type="domain" description="Carbamoyltransferase" evidence="2">
    <location>
        <begin position="9"/>
        <end position="348"/>
    </location>
</feature>
<accession>A0A1G2QIR5</accession>
<keyword evidence="4" id="KW-0808">Transferase</keyword>
<protein>
    <submittedName>
        <fullName evidence="4">Carbamoyl transferase</fullName>
    </submittedName>
</protein>
<evidence type="ECO:0000313" key="4">
    <source>
        <dbReference type="EMBL" id="OHA60328.1"/>
    </source>
</evidence>
<sequence>MEQKKSTYILGLNFAYHELAACLIKDGHLIAAVEEERFSRVKRGKKALIDNPHMLPKSAIQYCLEVGKIGWKEIDYIGLSFYPQGRLINIDSDKYSSDGDWGSEKGERLFYKKIMTVPSQLNKLAGYDVSKKVQWIPHHICHASSAFFISPFKEAAILSIDGIGEFSSTWFGIGKSNAIHVIKEINYPNSLGFLWEKISKYLGFTEYDSSKVMGLSAYGNPDRFYKNFQKIVRLLPEGVFETDNDILRFRIEDYSQLEELFGVKKINSPREISKDQRDIAATLQKITDEVILHLARYLKKEAGSKNLCLAGGVALNCVSNGFLLQHSTFQHLYVQPAANDAGTALGSAYYIWHQILKQRRNFAMNHAYWGPEYSEKEILSALKRAKVEYRKVHDIGVEVAQRLADGNIIGWFQGRVEWGPRALGNRSLLADPRRKAMKDILNERIKKREPFRPFAPSVLKEFAPQWFIVPRKGDSISTEFMEINFDVKKSKQKMIPAVTHKDGTSRVQLVNKKTNPLYHKMITAFYEITGVPLVLNTSFNDNEPIVCSPDDALNTFMRTKMDFLAIGNYLISKKSP</sequence>